<evidence type="ECO:0000313" key="2">
    <source>
        <dbReference type="Proteomes" id="UP000235611"/>
    </source>
</evidence>
<accession>A0AAP8SV23</accession>
<evidence type="ECO:0000313" key="1">
    <source>
        <dbReference type="EMBL" id="PMP05815.1"/>
    </source>
</evidence>
<gene>
    <name evidence="1" type="ORF">BCS93_18225</name>
</gene>
<dbReference type="EMBL" id="MDBO01000134">
    <property type="protein sequence ID" value="PMP05815.1"/>
    <property type="molecule type" value="Genomic_DNA"/>
</dbReference>
<comment type="caution">
    <text evidence="1">The sequence shown here is derived from an EMBL/GenBank/DDBJ whole genome shotgun (WGS) entry which is preliminary data.</text>
</comment>
<sequence length="253" mass="28990">MDQEKGMIFDLSLNALFTADKVMVKQFTCPLRKKWEELSWTESEYKRYCSSCEKPVIDITEFQEEQIIALFKVQPDACAYLDFHKTKCNFEFINEKPSRNESTRQSGCKGRNHQNLVVINTARNIEAINRGTQQGYQVLLRSTSPDDAIEQKVTIIQDSEGNYAITGYDFRNNDWNSNPLSTLKSNLNPSPFAGYLVPRNLPKNTRVFIPDIIEHIVSSSWNQGDEWRQKSGEGTWDGLNVILDEIPPTIILG</sequence>
<name>A0AAP8SV23_9VIBR</name>
<dbReference type="Proteomes" id="UP000235611">
    <property type="component" value="Unassembled WGS sequence"/>
</dbReference>
<protein>
    <submittedName>
        <fullName evidence="1">Uncharacterized protein</fullName>
    </submittedName>
</protein>
<dbReference type="AlphaFoldDB" id="A0AAP8SV23"/>
<reference evidence="2" key="1">
    <citation type="submission" date="2016-07" db="EMBL/GenBank/DDBJ databases">
        <title>Nontailed viruses are major unrecognized killers of bacteria in the ocean.</title>
        <authorList>
            <person name="Kauffman K."/>
            <person name="Hussain F."/>
            <person name="Yang J."/>
            <person name="Arevalo P."/>
            <person name="Brown J."/>
            <person name="Cutler M."/>
            <person name="Kelly L."/>
            <person name="Polz M.F."/>
        </authorList>
    </citation>
    <scope>NUCLEOTIDE SEQUENCE [LARGE SCALE GENOMIC DNA]</scope>
    <source>
        <strain evidence="2">10N.222.49.A5</strain>
    </source>
</reference>
<dbReference type="RefSeq" id="WP_102478188.1">
    <property type="nucleotide sequence ID" value="NZ_MDBO01000134.1"/>
</dbReference>
<proteinExistence type="predicted"/>
<organism evidence="1 2">
    <name type="scientific">Vibrio breoganii</name>
    <dbReference type="NCBI Taxonomy" id="553239"/>
    <lineage>
        <taxon>Bacteria</taxon>
        <taxon>Pseudomonadati</taxon>
        <taxon>Pseudomonadota</taxon>
        <taxon>Gammaproteobacteria</taxon>
        <taxon>Vibrionales</taxon>
        <taxon>Vibrionaceae</taxon>
        <taxon>Vibrio</taxon>
    </lineage>
</organism>